<dbReference type="Gene3D" id="3.30.200.20">
    <property type="entry name" value="Phosphorylase Kinase, domain 1"/>
    <property type="match status" value="1"/>
</dbReference>
<dbReference type="EMBL" id="JAVDVW010000002">
    <property type="protein sequence ID" value="MDR7099677.1"/>
    <property type="molecule type" value="Genomic_DNA"/>
</dbReference>
<dbReference type="SUPFAM" id="SSF56112">
    <property type="entry name" value="Protein kinase-like (PK-like)"/>
    <property type="match status" value="1"/>
</dbReference>
<comment type="caution">
    <text evidence="8">The sequence shown here is derived from an EMBL/GenBank/DDBJ whole genome shotgun (WGS) entry which is preliminary data.</text>
</comment>
<evidence type="ECO:0000313" key="8">
    <source>
        <dbReference type="EMBL" id="MDR7099677.1"/>
    </source>
</evidence>
<proteinExistence type="predicted"/>
<evidence type="ECO:0000256" key="6">
    <source>
        <dbReference type="SAM" id="Phobius"/>
    </source>
</evidence>
<dbReference type="Pfam" id="PF13374">
    <property type="entry name" value="TPR_10"/>
    <property type="match status" value="1"/>
</dbReference>
<evidence type="ECO:0000256" key="5">
    <source>
        <dbReference type="PROSITE-ProRule" id="PRU10141"/>
    </source>
</evidence>
<dbReference type="PANTHER" id="PTHR43289">
    <property type="entry name" value="MITOGEN-ACTIVATED PROTEIN KINASE KINASE KINASE 20-RELATED"/>
    <property type="match status" value="1"/>
</dbReference>
<dbReference type="InterPro" id="IPR008271">
    <property type="entry name" value="Ser/Thr_kinase_AS"/>
</dbReference>
<dbReference type="RefSeq" id="WP_310054022.1">
    <property type="nucleotide sequence ID" value="NZ_JAVDVW010000002.1"/>
</dbReference>
<accession>A0ABU1VQE5</accession>
<dbReference type="Gene3D" id="1.10.510.10">
    <property type="entry name" value="Transferase(Phosphotransferase) domain 1"/>
    <property type="match status" value="1"/>
</dbReference>
<dbReference type="InterPro" id="IPR017441">
    <property type="entry name" value="Protein_kinase_ATP_BS"/>
</dbReference>
<keyword evidence="4 5" id="KW-0067">ATP-binding</keyword>
<feature type="binding site" evidence="5">
    <location>
        <position position="97"/>
    </location>
    <ligand>
        <name>ATP</name>
        <dbReference type="ChEBI" id="CHEBI:30616"/>
    </ligand>
</feature>
<feature type="transmembrane region" description="Helical" evidence="6">
    <location>
        <begin position="355"/>
        <end position="377"/>
    </location>
</feature>
<dbReference type="Gene3D" id="1.25.40.10">
    <property type="entry name" value="Tetratricopeptide repeat domain"/>
    <property type="match status" value="3"/>
</dbReference>
<gene>
    <name evidence="8" type="ORF">J2X04_002058</name>
</gene>
<evidence type="ECO:0000256" key="2">
    <source>
        <dbReference type="ARBA" id="ARBA00022741"/>
    </source>
</evidence>
<keyword evidence="9" id="KW-1185">Reference proteome</keyword>
<keyword evidence="2 5" id="KW-0547">Nucleotide-binding</keyword>
<organism evidence="8 9">
    <name type="scientific">Agrilutibacter niabensis</name>
    <dbReference type="NCBI Taxonomy" id="380628"/>
    <lineage>
        <taxon>Bacteria</taxon>
        <taxon>Pseudomonadati</taxon>
        <taxon>Pseudomonadota</taxon>
        <taxon>Gammaproteobacteria</taxon>
        <taxon>Lysobacterales</taxon>
        <taxon>Lysobacteraceae</taxon>
        <taxon>Agrilutibacter</taxon>
    </lineage>
</organism>
<evidence type="ECO:0000259" key="7">
    <source>
        <dbReference type="PROSITE" id="PS50011"/>
    </source>
</evidence>
<sequence length="837" mass="92960">MTAGDRSRDSSPGAKRSFDARMARMAQWLMSSHSDGNISPRSNGSHKSAADMLVLDLRDPAQRFFDDFELLERIGEGGMGAVYRARQLSLDRDVAVKLLSAGPWASPEFIAGFKREARNAAGLHHPNIVGVYAIGEQEGLLYYAMELILGETLDERIARLKGLPTRDAATLVRTVAEAVDYAHRLGVLHLDLKPSNILLDSIGMPKIADFGLARQLGEALSVQNERVAGTPSYMAPEQAAARRGVLSPATDVWGLGTILYECVTGTPPFLAATAEETLRLVREGHVRKLSRSASVPRDLEAICLKCLTRSPMHRYISARALADDLGRFIEGRPVRARPLHAWQRFGHWMQREPRLAFAVGAMAVALIAGIAATSLQWQRAERSAASAREVSRFISEDLLAAADPYRSDESVTAMLAKAEARLDSGLAEQPETRAQIGLSIGRAYIGQGHWHQARLRMERTYADARRSLGPLHPLTLAAAEYLAQSLTYDAQYAEAERVYGQTLPVLLRRLGPTDPTTMRVRHSHAMMLYETDRFEPAVKELSALRADAVAHAPAMLPEIDATLGELYTETNRWDEAMAVLQGALARSRERLGANHPEYLWQEMSLGDMLMMRGKWDEADAIFSNVHEGLAETLGDSHPRTLTAIHFLGLTQLERGQPAKALPLLQHALRERLRVQGPDHNWTHYSMNRVAEALVELGRTDEAIPLLQQALQSIDRNGRRQRAYVVLILDTFGRAYLKRDDPARAEPYLLEGWRLARDTLPHNNVRRGIIERSMGQLRARQGRYAEARDHYAIAEAIFTEGWGASHPWAKAVRAQLAALPASAKPHAERRQQAPPARE</sequence>
<keyword evidence="8" id="KW-0723">Serine/threonine-protein kinase</keyword>
<reference evidence="8 9" key="1">
    <citation type="submission" date="2023-07" db="EMBL/GenBank/DDBJ databases">
        <title>Sorghum-associated microbial communities from plants grown in Nebraska, USA.</title>
        <authorList>
            <person name="Schachtman D."/>
        </authorList>
    </citation>
    <scope>NUCLEOTIDE SEQUENCE [LARGE SCALE GENOMIC DNA]</scope>
    <source>
        <strain evidence="8 9">BE187</strain>
    </source>
</reference>
<dbReference type="Proteomes" id="UP001267878">
    <property type="component" value="Unassembled WGS sequence"/>
</dbReference>
<dbReference type="GO" id="GO:0004674">
    <property type="term" value="F:protein serine/threonine kinase activity"/>
    <property type="evidence" value="ECO:0007669"/>
    <property type="project" value="UniProtKB-KW"/>
</dbReference>
<dbReference type="PROSITE" id="PS00107">
    <property type="entry name" value="PROTEIN_KINASE_ATP"/>
    <property type="match status" value="1"/>
</dbReference>
<dbReference type="InterPro" id="IPR011009">
    <property type="entry name" value="Kinase-like_dom_sf"/>
</dbReference>
<dbReference type="SMART" id="SM00220">
    <property type="entry name" value="S_TKc"/>
    <property type="match status" value="1"/>
</dbReference>
<dbReference type="PROSITE" id="PS50011">
    <property type="entry name" value="PROTEIN_KINASE_DOM"/>
    <property type="match status" value="1"/>
</dbReference>
<dbReference type="InterPro" id="IPR011990">
    <property type="entry name" value="TPR-like_helical_dom_sf"/>
</dbReference>
<evidence type="ECO:0000256" key="3">
    <source>
        <dbReference type="ARBA" id="ARBA00022777"/>
    </source>
</evidence>
<evidence type="ECO:0000313" key="9">
    <source>
        <dbReference type="Proteomes" id="UP001267878"/>
    </source>
</evidence>
<keyword evidence="6" id="KW-0472">Membrane</keyword>
<keyword evidence="6" id="KW-1133">Transmembrane helix</keyword>
<name>A0ABU1VQE5_9GAMM</name>
<feature type="domain" description="Protein kinase" evidence="7">
    <location>
        <begin position="68"/>
        <end position="329"/>
    </location>
</feature>
<dbReference type="Pfam" id="PF00069">
    <property type="entry name" value="Pkinase"/>
    <property type="match status" value="1"/>
</dbReference>
<dbReference type="PANTHER" id="PTHR43289:SF6">
    <property type="entry name" value="SERINE_THREONINE-PROTEIN KINASE NEKL-3"/>
    <property type="match status" value="1"/>
</dbReference>
<dbReference type="CDD" id="cd14014">
    <property type="entry name" value="STKc_PknB_like"/>
    <property type="match status" value="1"/>
</dbReference>
<evidence type="ECO:0000256" key="1">
    <source>
        <dbReference type="ARBA" id="ARBA00022679"/>
    </source>
</evidence>
<keyword evidence="3 8" id="KW-0418">Kinase</keyword>
<dbReference type="InterPro" id="IPR000719">
    <property type="entry name" value="Prot_kinase_dom"/>
</dbReference>
<protein>
    <submittedName>
        <fullName evidence="8">Serine/threonine protein kinase/lipopolysaccharide biosynthesis regulator YciM</fullName>
    </submittedName>
</protein>
<evidence type="ECO:0000256" key="4">
    <source>
        <dbReference type="ARBA" id="ARBA00022840"/>
    </source>
</evidence>
<dbReference type="PROSITE" id="PS00108">
    <property type="entry name" value="PROTEIN_KINASE_ST"/>
    <property type="match status" value="1"/>
</dbReference>
<keyword evidence="1" id="KW-0808">Transferase</keyword>
<dbReference type="SUPFAM" id="SSF48452">
    <property type="entry name" value="TPR-like"/>
    <property type="match status" value="3"/>
</dbReference>
<dbReference type="Pfam" id="PF13424">
    <property type="entry name" value="TPR_12"/>
    <property type="match status" value="2"/>
</dbReference>
<keyword evidence="6" id="KW-0812">Transmembrane</keyword>